<dbReference type="Pfam" id="PF24336">
    <property type="entry name" value="DUF7504"/>
    <property type="match status" value="1"/>
</dbReference>
<dbReference type="EMBL" id="JAHQXF010000001">
    <property type="protein sequence ID" value="MBV0922822.1"/>
    <property type="molecule type" value="Genomic_DNA"/>
</dbReference>
<sequence>MRSDEDAVGVADGLGLETGQQALLSIDSMQSPLRELPPSAYANLLVVASTTPATVAGELSAAGADLRTVGQIPISGSESNYDGPMWTCDPLVPDDLTGLSMRLSRGLDALGAGRGWVLFENLNVFLLYASEDRVVRFLDHAATLARERDIRGVYALVRDAVDDETYARLRRTVDVERDCR</sequence>
<accession>A0A8J7Y2H3</accession>
<gene>
    <name evidence="1" type="ORF">KTS45_01280</name>
</gene>
<name>A0A8J7Y2H3_9EURY</name>
<dbReference type="InterPro" id="IPR055927">
    <property type="entry name" value="DUF7504"/>
</dbReference>
<organism evidence="1 2">
    <name type="scientific">Haloarcula limicola</name>
    <dbReference type="NCBI Taxonomy" id="1429915"/>
    <lineage>
        <taxon>Archaea</taxon>
        <taxon>Methanobacteriati</taxon>
        <taxon>Methanobacteriota</taxon>
        <taxon>Stenosarchaea group</taxon>
        <taxon>Halobacteria</taxon>
        <taxon>Halobacteriales</taxon>
        <taxon>Haloarculaceae</taxon>
        <taxon>Haloarcula</taxon>
    </lineage>
</organism>
<keyword evidence="2" id="KW-1185">Reference proteome</keyword>
<proteinExistence type="predicted"/>
<dbReference type="Proteomes" id="UP000766550">
    <property type="component" value="Unassembled WGS sequence"/>
</dbReference>
<evidence type="ECO:0000313" key="2">
    <source>
        <dbReference type="Proteomes" id="UP000766550"/>
    </source>
</evidence>
<dbReference type="OrthoDB" id="341687at2157"/>
<reference evidence="1 2" key="1">
    <citation type="submission" date="2021-06" db="EMBL/GenBank/DDBJ databases">
        <title>New haloarchaea isolates fom saline soil.</title>
        <authorList>
            <person name="Duran-Viseras A."/>
            <person name="Sanchez-Porro C.S."/>
            <person name="Ventosa A."/>
        </authorList>
    </citation>
    <scope>NUCLEOTIDE SEQUENCE [LARGE SCALE GENOMIC DNA]</scope>
    <source>
        <strain evidence="1 2">JCM 183640</strain>
    </source>
</reference>
<dbReference type="AlphaFoldDB" id="A0A8J7Y2H3"/>
<dbReference type="RefSeq" id="WP_162315994.1">
    <property type="nucleotide sequence ID" value="NZ_JAHQXF010000001.1"/>
</dbReference>
<evidence type="ECO:0000313" key="1">
    <source>
        <dbReference type="EMBL" id="MBV0922822.1"/>
    </source>
</evidence>
<protein>
    <submittedName>
        <fullName evidence="1">Uncharacterized protein</fullName>
    </submittedName>
</protein>
<comment type="caution">
    <text evidence="1">The sequence shown here is derived from an EMBL/GenBank/DDBJ whole genome shotgun (WGS) entry which is preliminary data.</text>
</comment>